<organism evidence="13 14">
    <name type="scientific">Fasciola hepatica</name>
    <name type="common">Liver fluke</name>
    <dbReference type="NCBI Taxonomy" id="6192"/>
    <lineage>
        <taxon>Eukaryota</taxon>
        <taxon>Metazoa</taxon>
        <taxon>Spiralia</taxon>
        <taxon>Lophotrochozoa</taxon>
        <taxon>Platyhelminthes</taxon>
        <taxon>Trematoda</taxon>
        <taxon>Digenea</taxon>
        <taxon>Plagiorchiida</taxon>
        <taxon>Echinostomata</taxon>
        <taxon>Echinostomatoidea</taxon>
        <taxon>Fasciolidae</taxon>
        <taxon>Fasciola</taxon>
    </lineage>
</organism>
<dbReference type="EC" id="2.4.1.-" evidence="12"/>
<keyword evidence="9 12" id="KW-0472">Membrane</keyword>
<feature type="transmembrane region" description="Helical" evidence="12">
    <location>
        <begin position="13"/>
        <end position="32"/>
    </location>
</feature>
<proteinExistence type="inferred from homology"/>
<feature type="transmembrane region" description="Helical" evidence="12">
    <location>
        <begin position="251"/>
        <end position="271"/>
    </location>
</feature>
<keyword evidence="4 12" id="KW-0328">Glycosyltransferase</keyword>
<reference evidence="13" key="1">
    <citation type="submission" date="2019-03" db="EMBL/GenBank/DDBJ databases">
        <title>Improved annotation for the trematode Fasciola hepatica.</title>
        <authorList>
            <person name="Choi Y.-J."/>
            <person name="Martin J."/>
            <person name="Mitreva M."/>
        </authorList>
    </citation>
    <scope>NUCLEOTIDE SEQUENCE [LARGE SCALE GENOMIC DNA]</scope>
</reference>
<comment type="pathway">
    <text evidence="2">Protein modification; protein glycosylation.</text>
</comment>
<keyword evidence="7 12" id="KW-0256">Endoplasmic reticulum</keyword>
<name>A0A4E0RN23_FASHE</name>
<dbReference type="PANTHER" id="PTHR22760">
    <property type="entry name" value="GLYCOSYLTRANSFERASE"/>
    <property type="match status" value="1"/>
</dbReference>
<keyword evidence="5" id="KW-0808">Transferase</keyword>
<keyword evidence="14" id="KW-1185">Reference proteome</keyword>
<evidence type="ECO:0000256" key="8">
    <source>
        <dbReference type="ARBA" id="ARBA00022989"/>
    </source>
</evidence>
<comment type="similarity">
    <text evidence="3 12">Belongs to the glycosyltransferase 22 family.</text>
</comment>
<gene>
    <name evidence="13" type="ORF">D915_009915</name>
</gene>
<evidence type="ECO:0000256" key="10">
    <source>
        <dbReference type="ARBA" id="ARBA00044721"/>
    </source>
</evidence>
<comment type="caution">
    <text evidence="13">The sequence shown here is derived from an EMBL/GenBank/DDBJ whole genome shotgun (WGS) entry which is preliminary data.</text>
</comment>
<evidence type="ECO:0000256" key="7">
    <source>
        <dbReference type="ARBA" id="ARBA00022824"/>
    </source>
</evidence>
<dbReference type="UniPathway" id="UPA00378"/>
<evidence type="ECO:0000256" key="4">
    <source>
        <dbReference type="ARBA" id="ARBA00022676"/>
    </source>
</evidence>
<evidence type="ECO:0000256" key="11">
    <source>
        <dbReference type="ARBA" id="ARBA00048899"/>
    </source>
</evidence>
<comment type="catalytic activity">
    <reaction evidence="11">
        <text>an alpha-D-Man-(1-&gt;2)-alpha-D-Man-(1-&gt;2)-alpha-D-Man-(1-&gt;3)-[alpha-D-Man-(1-&gt;2)-alpha-D-Man-(1-&gt;3)-alpha-D-Man-(1-&gt;6)]-beta-D-Man-(1-&gt;4)-beta-D-GlcNAc-(1-&gt;4)-alpha-D-GlcNAc-diphospho-di-trans,poly-cis-dolichol + a di-trans,poly-cis-dolichyl beta-D-mannosyl phosphate = an alpha-D-Man-(1-&gt;2)-alpha-D-Man-(1-&gt;2)-alpha-D-Man-(1-&gt;3)-[alpha-D-Man-(1-&gt;2)-alpha-D-Man-(1-&gt;3)-[alpha-D-Man-(1-&gt;6)]-alpha-D-Man-(1-&gt;6)]-beta-D-Man-(1-&gt;4)-beta-D-GlcNAc-(1-&gt;4)-alpha-D-GlcNAc-diphospho-di-trans,poly-cis-dolichol + a di-trans,poly-cis-dolichyl phosphate + H(+)</text>
        <dbReference type="Rhea" id="RHEA:29535"/>
        <dbReference type="Rhea" id="RHEA-COMP:19498"/>
        <dbReference type="Rhea" id="RHEA-COMP:19501"/>
        <dbReference type="Rhea" id="RHEA-COMP:19518"/>
        <dbReference type="Rhea" id="RHEA-COMP:19519"/>
        <dbReference type="ChEBI" id="CHEBI:15378"/>
        <dbReference type="ChEBI" id="CHEBI:57683"/>
        <dbReference type="ChEBI" id="CHEBI:58211"/>
        <dbReference type="ChEBI" id="CHEBI:132517"/>
        <dbReference type="ChEBI" id="CHEBI:132519"/>
        <dbReference type="EC" id="2.4.1.260"/>
    </reaction>
    <physiologicalReaction direction="left-to-right" evidence="11">
        <dbReference type="Rhea" id="RHEA:29536"/>
    </physiologicalReaction>
</comment>
<evidence type="ECO:0000256" key="3">
    <source>
        <dbReference type="ARBA" id="ARBA00007063"/>
    </source>
</evidence>
<feature type="transmembrane region" description="Helical" evidence="12">
    <location>
        <begin position="39"/>
        <end position="67"/>
    </location>
</feature>
<dbReference type="EMBL" id="JXXN02015048">
    <property type="protein sequence ID" value="THD18302.1"/>
    <property type="molecule type" value="Genomic_DNA"/>
</dbReference>
<accession>A0A4E0RN23</accession>
<sequence length="396" mass="45582">MNLAYTNAGSQKHLRPIFFSLHTVLLSLSYLLRGQDKQFIVLSGIAILVFRSELILFYGPCLLYGLIQGSVRLRPALLLTVFMTAVSSVTTSVLIDSVFWQHLIWPEGIVFYYNTVLNKSGQWGKSPFHWYFTSALPRALLATTAMLLCWFPFALRSLVLSWRGRPQIHFQPMSTGLIFVGLVFVSLYSVLPHKELRFIIYTVPVFNLAASVLWNFLEHSESRLRAVIRQKGNKNGRALSKKYSAFRFCNWLCYAHLLMNLIGTAILLVAARKNYPGGHAMMRLNEVPSLIREPHIHICNLAAQTGVTRFIEEHENWTYNKTEGIENDVHLLDHSLFTHLISEIPTSVLQQQSDKFRPLFFVDGFDGINLQLNWTTVWQFIQFRTSPRLIVYERIK</sequence>
<dbReference type="GO" id="GO:0052917">
    <property type="term" value="F:dol-P-Man:Man(7)GlcNAc(2)-PP-Dol alpha-1,6-mannosyltransferase activity"/>
    <property type="evidence" value="ECO:0007669"/>
    <property type="project" value="UniProtKB-EC"/>
</dbReference>
<dbReference type="Pfam" id="PF03901">
    <property type="entry name" value="Glyco_transf_22"/>
    <property type="match status" value="1"/>
</dbReference>
<evidence type="ECO:0000256" key="1">
    <source>
        <dbReference type="ARBA" id="ARBA00004477"/>
    </source>
</evidence>
<feature type="transmembrane region" description="Helical" evidence="12">
    <location>
        <begin position="198"/>
        <end position="217"/>
    </location>
</feature>
<dbReference type="PANTHER" id="PTHR22760:SF1">
    <property type="entry name" value="DOL-P-MAN:MAN(7)GLCNAC(2)-PP-DOL ALPHA-1,6-MANNOSYLTRANSFERASE"/>
    <property type="match status" value="1"/>
</dbReference>
<keyword evidence="8 12" id="KW-1133">Transmembrane helix</keyword>
<feature type="transmembrane region" description="Helical" evidence="12">
    <location>
        <begin position="173"/>
        <end position="191"/>
    </location>
</feature>
<dbReference type="InterPro" id="IPR005599">
    <property type="entry name" value="GPI_mannosylTrfase"/>
</dbReference>
<evidence type="ECO:0000256" key="9">
    <source>
        <dbReference type="ARBA" id="ARBA00023136"/>
    </source>
</evidence>
<protein>
    <recommendedName>
        <fullName evidence="12">Mannosyltransferase</fullName>
        <ecNumber evidence="12">2.4.1.-</ecNumber>
    </recommendedName>
</protein>
<evidence type="ECO:0000256" key="6">
    <source>
        <dbReference type="ARBA" id="ARBA00022692"/>
    </source>
</evidence>
<comment type="function">
    <text evidence="10">Mannosyltransferase that operates in the biosynthetic pathway of dolichol-linked oligosaccharides, the glycan precursors employed in protein asparagine (N)-glycosylation. The assembly of dolichol-linked oligosaccharides begins on the cytosolic side of the endoplasmic reticulum membrane and finishes in its lumen. The sequential addition of sugars to dolichol pyrophosphate produces dolichol-linked oligosaccharides containing fourteen sugars, including two GlcNAcs, nine mannoses and three glucoses. Once assembled, the oligosaccharide is transferred from the lipid to nascent proteins by oligosaccharyltransferases. In the lumen of the endoplasmic reticulum, adds the eighth mannose residue in an alpha-1,6 linkage onto Man(7)GlcNAc(2)-PP-dolichol to produce Man(8)GlcNAc(2)-PP-dolichol.</text>
</comment>
<dbReference type="GO" id="GO:0005789">
    <property type="term" value="C:endoplasmic reticulum membrane"/>
    <property type="evidence" value="ECO:0007669"/>
    <property type="project" value="UniProtKB-SubCell"/>
</dbReference>
<evidence type="ECO:0000256" key="5">
    <source>
        <dbReference type="ARBA" id="ARBA00022679"/>
    </source>
</evidence>
<feature type="transmembrane region" description="Helical" evidence="12">
    <location>
        <begin position="73"/>
        <end position="95"/>
    </location>
</feature>
<evidence type="ECO:0000313" key="14">
    <source>
        <dbReference type="Proteomes" id="UP000230066"/>
    </source>
</evidence>
<dbReference type="Proteomes" id="UP000230066">
    <property type="component" value="Unassembled WGS sequence"/>
</dbReference>
<keyword evidence="6 12" id="KW-0812">Transmembrane</keyword>
<dbReference type="AlphaFoldDB" id="A0A4E0RN23"/>
<evidence type="ECO:0000256" key="12">
    <source>
        <dbReference type="RuleBase" id="RU363075"/>
    </source>
</evidence>
<evidence type="ECO:0000313" key="13">
    <source>
        <dbReference type="EMBL" id="THD18302.1"/>
    </source>
</evidence>
<dbReference type="GO" id="GO:0006487">
    <property type="term" value="P:protein N-linked glycosylation"/>
    <property type="evidence" value="ECO:0007669"/>
    <property type="project" value="TreeGrafter"/>
</dbReference>
<feature type="transmembrane region" description="Helical" evidence="12">
    <location>
        <begin position="128"/>
        <end position="153"/>
    </location>
</feature>
<evidence type="ECO:0000256" key="2">
    <source>
        <dbReference type="ARBA" id="ARBA00004922"/>
    </source>
</evidence>
<comment type="subcellular location">
    <subcellularLocation>
        <location evidence="1 12">Endoplasmic reticulum membrane</location>
        <topology evidence="1 12">Multi-pass membrane protein</topology>
    </subcellularLocation>
</comment>